<dbReference type="SUPFAM" id="SSF56519">
    <property type="entry name" value="Penicillin binding protein dimerisation domain"/>
    <property type="match status" value="1"/>
</dbReference>
<feature type="domain" description="Penicillin-binding protein dimerisation" evidence="5">
    <location>
        <begin position="154"/>
        <end position="317"/>
    </location>
</feature>
<feature type="domain" description="Penicillin-binding protein transpeptidase" evidence="4">
    <location>
        <begin position="356"/>
        <end position="631"/>
    </location>
</feature>
<evidence type="ECO:0000313" key="7">
    <source>
        <dbReference type="Proteomes" id="UP000023067"/>
    </source>
</evidence>
<dbReference type="STRING" id="396014.BF93_17085"/>
<dbReference type="GO" id="GO:0008658">
    <property type="term" value="F:penicillin binding"/>
    <property type="evidence" value="ECO:0007669"/>
    <property type="project" value="InterPro"/>
</dbReference>
<keyword evidence="7" id="KW-1185">Reference proteome</keyword>
<dbReference type="Gene3D" id="3.40.710.10">
    <property type="entry name" value="DD-peptidase/beta-lactamase superfamily"/>
    <property type="match status" value="1"/>
</dbReference>
<evidence type="ECO:0000256" key="1">
    <source>
        <dbReference type="ARBA" id="ARBA00004370"/>
    </source>
</evidence>
<evidence type="ECO:0000259" key="4">
    <source>
        <dbReference type="Pfam" id="PF00905"/>
    </source>
</evidence>
<dbReference type="Gene3D" id="3.90.1310.10">
    <property type="entry name" value="Penicillin-binding protein 2a (Domain 2)"/>
    <property type="match status" value="1"/>
</dbReference>
<dbReference type="SUPFAM" id="SSF56601">
    <property type="entry name" value="beta-lactamase/transpeptidase-like"/>
    <property type="match status" value="1"/>
</dbReference>
<dbReference type="GO" id="GO:0071972">
    <property type="term" value="F:peptidoglycan L,D-transpeptidase activity"/>
    <property type="evidence" value="ECO:0007669"/>
    <property type="project" value="TreeGrafter"/>
</dbReference>
<dbReference type="eggNOG" id="COG0768">
    <property type="taxonomic scope" value="Bacteria"/>
</dbReference>
<dbReference type="Pfam" id="PF03717">
    <property type="entry name" value="PBP_dimer"/>
    <property type="match status" value="1"/>
</dbReference>
<dbReference type="PANTHER" id="PTHR30627:SF24">
    <property type="entry name" value="PENICILLIN-BINDING PROTEIN 4B"/>
    <property type="match status" value="1"/>
</dbReference>
<dbReference type="EMBL" id="JDYK01000008">
    <property type="protein sequence ID" value="EWS81285.1"/>
    <property type="molecule type" value="Genomic_DNA"/>
</dbReference>
<comment type="similarity">
    <text evidence="2">Belongs to the transpeptidase family.</text>
</comment>
<evidence type="ECO:0000256" key="2">
    <source>
        <dbReference type="ARBA" id="ARBA00007171"/>
    </source>
</evidence>
<dbReference type="PATRIC" id="fig|396014.3.peg.1760"/>
<reference evidence="6 7" key="1">
    <citation type="submission" date="2014-02" db="EMBL/GenBank/DDBJ databases">
        <title>Genome sequence of Brachybacterium phenoliresistens strain W13A50.</title>
        <authorList>
            <person name="Wang X."/>
        </authorList>
    </citation>
    <scope>NUCLEOTIDE SEQUENCE [LARGE SCALE GENOMIC DNA]</scope>
    <source>
        <strain evidence="6 7">W13A50</strain>
    </source>
</reference>
<evidence type="ECO:0000313" key="6">
    <source>
        <dbReference type="EMBL" id="EWS81285.1"/>
    </source>
</evidence>
<dbReference type="InterPro" id="IPR006311">
    <property type="entry name" value="TAT_signal"/>
</dbReference>
<dbReference type="GO" id="GO:0071555">
    <property type="term" value="P:cell wall organization"/>
    <property type="evidence" value="ECO:0007669"/>
    <property type="project" value="TreeGrafter"/>
</dbReference>
<dbReference type="AlphaFoldDB" id="Z9JSC8"/>
<dbReference type="PROSITE" id="PS51318">
    <property type="entry name" value="TAT"/>
    <property type="match status" value="1"/>
</dbReference>
<organism evidence="6 7">
    <name type="scientific">Brachybacterium phenoliresistens</name>
    <dbReference type="NCBI Taxonomy" id="396014"/>
    <lineage>
        <taxon>Bacteria</taxon>
        <taxon>Bacillati</taxon>
        <taxon>Actinomycetota</taxon>
        <taxon>Actinomycetes</taxon>
        <taxon>Micrococcales</taxon>
        <taxon>Dermabacteraceae</taxon>
        <taxon>Brachybacterium</taxon>
    </lineage>
</organism>
<dbReference type="Proteomes" id="UP000023067">
    <property type="component" value="Unassembled WGS sequence"/>
</dbReference>
<gene>
    <name evidence="6" type="ORF">BF93_17085</name>
</gene>
<dbReference type="Gene3D" id="3.30.1390.30">
    <property type="entry name" value="Penicillin-binding protein 2a, domain 3"/>
    <property type="match status" value="1"/>
</dbReference>
<dbReference type="HOGENOM" id="CLU_025328_0_0_11"/>
<dbReference type="RefSeq" id="WP_038372134.1">
    <property type="nucleotide sequence ID" value="NZ_KK069993.1"/>
</dbReference>
<proteinExistence type="inferred from homology"/>
<accession>Z9JSC8</accession>
<evidence type="ECO:0000256" key="3">
    <source>
        <dbReference type="ARBA" id="ARBA00023136"/>
    </source>
</evidence>
<comment type="caution">
    <text evidence="6">The sequence shown here is derived from an EMBL/GenBank/DDBJ whole genome shotgun (WGS) entry which is preliminary data.</text>
</comment>
<protein>
    <submittedName>
        <fullName evidence="6">Penicillin-binding protein</fullName>
    </submittedName>
</protein>
<dbReference type="InterPro" id="IPR050515">
    <property type="entry name" value="Beta-lactam/transpept"/>
</dbReference>
<dbReference type="InterPro" id="IPR036138">
    <property type="entry name" value="PBP_dimer_sf"/>
</dbReference>
<dbReference type="Pfam" id="PF00905">
    <property type="entry name" value="Transpeptidase"/>
    <property type="match status" value="1"/>
</dbReference>
<evidence type="ECO:0000259" key="5">
    <source>
        <dbReference type="Pfam" id="PF03717"/>
    </source>
</evidence>
<dbReference type="PANTHER" id="PTHR30627">
    <property type="entry name" value="PEPTIDOGLYCAN D,D-TRANSPEPTIDASE"/>
    <property type="match status" value="1"/>
</dbReference>
<dbReference type="GO" id="GO:0005886">
    <property type="term" value="C:plasma membrane"/>
    <property type="evidence" value="ECO:0007669"/>
    <property type="project" value="TreeGrafter"/>
</dbReference>
<comment type="subcellular location">
    <subcellularLocation>
        <location evidence="1">Membrane</location>
    </subcellularLocation>
</comment>
<dbReference type="OrthoDB" id="5241017at2"/>
<name>Z9JSC8_9MICO</name>
<sequence>MTRDRPRLARRLVLGAGLVAAAGAGGALLLTRGGDGTAEADALLAALRSGDFTAAPLADPDAAAQERERIIGPLLALDGAEVELSAHDLAPESDGRRELSLRWSWSLPGFPEPWEVEAGAALVRGDEGWQARLSPATYAAGLGEREHLELRSIAPELGRVRDRRGTELLGPRQVLVVGIDKTALDPAEQDGAARDLAALLGIDADRYAGTVADSGPQAFVPALTVRVEEAQERRLDEAAQLPGYHEVEQTRPLSVRRGIAPGVLGSLREASAEDLAEDPSLQAGDLVGTGGVVAARRDQILGTPGAKVLATDPDADRSRELHRRDPVDGTEVTISLDLKLQDLATERLAGTEAPSAVVALRPSTGELLAAALGPRTQEYPIGLVGRYAPGSTFKTVTALSLLRAGDTPDTVLQCPERAVVDGRSFKNADSLDPGLFGPLPLSDVIAHSCNTALLLQHDRVSQEALAEAAAALGVGQEEPEGLDAYMGAVGTPNSTTEHAAAMMGQGQVLASPLTMAVVLASVVRGETVAPRILTDAEPAAPAPAVPLTAAEAEQLRGLLGGVVEHGSLDDFRDLPGDPVIGKTGTAEWIDGEGALSLHSWVIVAQGDLALAVFVEKGSYGSVTAGPIGLDVLRGAADLV</sequence>
<keyword evidence="3" id="KW-0472">Membrane</keyword>
<dbReference type="InterPro" id="IPR001460">
    <property type="entry name" value="PCN-bd_Tpept"/>
</dbReference>
<dbReference type="InterPro" id="IPR005311">
    <property type="entry name" value="PBP_dimer"/>
</dbReference>
<dbReference type="InterPro" id="IPR012338">
    <property type="entry name" value="Beta-lactam/transpept-like"/>
</dbReference>